<sequence>MRPLVRRYIFKYWVAVFIIKIMLSILLVAVLVILGYFYLPVTNDGLFDKNENIDCLIYNKGRIETQRKFESNSQLHEAVNDYLKKVKGGWNRSLVTYAPTIYIRSDKFRLIVWEQNLIFGGSGGQFIKEIDNTAFARSIKSICEL</sequence>
<name>A0ABS9X1Y2_9GAMM</name>
<protein>
    <submittedName>
        <fullName evidence="2">Uncharacterized protein</fullName>
    </submittedName>
</protein>
<dbReference type="Proteomes" id="UP001139646">
    <property type="component" value="Unassembled WGS sequence"/>
</dbReference>
<keyword evidence="1" id="KW-0472">Membrane</keyword>
<feature type="transmembrane region" description="Helical" evidence="1">
    <location>
        <begin position="12"/>
        <end position="39"/>
    </location>
</feature>
<accession>A0ABS9X1Y2</accession>
<evidence type="ECO:0000256" key="1">
    <source>
        <dbReference type="SAM" id="Phobius"/>
    </source>
</evidence>
<organism evidence="2 3">
    <name type="scientific">Colwellia maritima</name>
    <dbReference type="NCBI Taxonomy" id="2912588"/>
    <lineage>
        <taxon>Bacteria</taxon>
        <taxon>Pseudomonadati</taxon>
        <taxon>Pseudomonadota</taxon>
        <taxon>Gammaproteobacteria</taxon>
        <taxon>Alteromonadales</taxon>
        <taxon>Colwelliaceae</taxon>
        <taxon>Colwellia</taxon>
    </lineage>
</organism>
<evidence type="ECO:0000313" key="2">
    <source>
        <dbReference type="EMBL" id="MCI2284257.1"/>
    </source>
</evidence>
<reference evidence="2" key="1">
    <citation type="submission" date="2022-01" db="EMBL/GenBank/DDBJ databases">
        <title>Colwellia maritima, isolated from seawater.</title>
        <authorList>
            <person name="Kristyanto S."/>
            <person name="Jung J."/>
            <person name="Jeon C.O."/>
        </authorList>
    </citation>
    <scope>NUCLEOTIDE SEQUENCE</scope>
    <source>
        <strain evidence="2">MSW7</strain>
    </source>
</reference>
<dbReference type="EMBL" id="JAKKSL010000002">
    <property type="protein sequence ID" value="MCI2284257.1"/>
    <property type="molecule type" value="Genomic_DNA"/>
</dbReference>
<keyword evidence="3" id="KW-1185">Reference proteome</keyword>
<evidence type="ECO:0000313" key="3">
    <source>
        <dbReference type="Proteomes" id="UP001139646"/>
    </source>
</evidence>
<comment type="caution">
    <text evidence="2">The sequence shown here is derived from an EMBL/GenBank/DDBJ whole genome shotgun (WGS) entry which is preliminary data.</text>
</comment>
<keyword evidence="1" id="KW-0812">Transmembrane</keyword>
<gene>
    <name evidence="2" type="ORF">L3081_13765</name>
</gene>
<dbReference type="RefSeq" id="WP_242286705.1">
    <property type="nucleotide sequence ID" value="NZ_JAKKSL010000002.1"/>
</dbReference>
<keyword evidence="1" id="KW-1133">Transmembrane helix</keyword>
<proteinExistence type="predicted"/>